<gene>
    <name evidence="1" type="ORF">EPI10_027862</name>
</gene>
<name>A0A5B6UY97_9ROSI</name>
<sequence length="134" mass="14660">MIFDVKSSFPSFFAIIRSTASSKSCRIWGLFILSHVFCRSGGIKKELAAARKKIADRRDQEKKAYSRISDILFRAGTSCPDLLPPLVSFLHLQPSCGLPFSSFCAASAVAFCSIATATRQFANDVSSLALLFRA</sequence>
<keyword evidence="1" id="KW-0413">Isomerase</keyword>
<organism evidence="1 2">
    <name type="scientific">Gossypium australe</name>
    <dbReference type="NCBI Taxonomy" id="47621"/>
    <lineage>
        <taxon>Eukaryota</taxon>
        <taxon>Viridiplantae</taxon>
        <taxon>Streptophyta</taxon>
        <taxon>Embryophyta</taxon>
        <taxon>Tracheophyta</taxon>
        <taxon>Spermatophyta</taxon>
        <taxon>Magnoliopsida</taxon>
        <taxon>eudicotyledons</taxon>
        <taxon>Gunneridae</taxon>
        <taxon>Pentapetalae</taxon>
        <taxon>rosids</taxon>
        <taxon>malvids</taxon>
        <taxon>Malvales</taxon>
        <taxon>Malvaceae</taxon>
        <taxon>Malvoideae</taxon>
        <taxon>Gossypium</taxon>
    </lineage>
</organism>
<dbReference type="GO" id="GO:0016853">
    <property type="term" value="F:isomerase activity"/>
    <property type="evidence" value="ECO:0007669"/>
    <property type="project" value="UniProtKB-KW"/>
</dbReference>
<dbReference type="Proteomes" id="UP000325315">
    <property type="component" value="Unassembled WGS sequence"/>
</dbReference>
<dbReference type="OrthoDB" id="407558at2759"/>
<proteinExistence type="predicted"/>
<protein>
    <submittedName>
        <fullName evidence="1">Peptidyl-prolyl cis-trans isomerase CYP40</fullName>
    </submittedName>
</protein>
<dbReference type="EMBL" id="SMMG02000009">
    <property type="protein sequence ID" value="KAA3461282.1"/>
    <property type="molecule type" value="Genomic_DNA"/>
</dbReference>
<evidence type="ECO:0000313" key="1">
    <source>
        <dbReference type="EMBL" id="KAA3461282.1"/>
    </source>
</evidence>
<comment type="caution">
    <text evidence="1">The sequence shown here is derived from an EMBL/GenBank/DDBJ whole genome shotgun (WGS) entry which is preliminary data.</text>
</comment>
<evidence type="ECO:0000313" key="2">
    <source>
        <dbReference type="Proteomes" id="UP000325315"/>
    </source>
</evidence>
<keyword evidence="2" id="KW-1185">Reference proteome</keyword>
<dbReference type="AlphaFoldDB" id="A0A5B6UY97"/>
<reference evidence="2" key="1">
    <citation type="journal article" date="2019" name="Plant Biotechnol. J.">
        <title>Genome sequencing of the Australian wild diploid species Gossypium australe highlights disease resistance and delayed gland morphogenesis.</title>
        <authorList>
            <person name="Cai Y."/>
            <person name="Cai X."/>
            <person name="Wang Q."/>
            <person name="Wang P."/>
            <person name="Zhang Y."/>
            <person name="Cai C."/>
            <person name="Xu Y."/>
            <person name="Wang K."/>
            <person name="Zhou Z."/>
            <person name="Wang C."/>
            <person name="Geng S."/>
            <person name="Li B."/>
            <person name="Dong Q."/>
            <person name="Hou Y."/>
            <person name="Wang H."/>
            <person name="Ai P."/>
            <person name="Liu Z."/>
            <person name="Yi F."/>
            <person name="Sun M."/>
            <person name="An G."/>
            <person name="Cheng J."/>
            <person name="Zhang Y."/>
            <person name="Shi Q."/>
            <person name="Xie Y."/>
            <person name="Shi X."/>
            <person name="Chang Y."/>
            <person name="Huang F."/>
            <person name="Chen Y."/>
            <person name="Hong S."/>
            <person name="Mi L."/>
            <person name="Sun Q."/>
            <person name="Zhang L."/>
            <person name="Zhou B."/>
            <person name="Peng R."/>
            <person name="Zhang X."/>
            <person name="Liu F."/>
        </authorList>
    </citation>
    <scope>NUCLEOTIDE SEQUENCE [LARGE SCALE GENOMIC DNA]</scope>
    <source>
        <strain evidence="2">cv. PA1801</strain>
    </source>
</reference>
<accession>A0A5B6UY97</accession>